<feature type="region of interest" description="Disordered" evidence="1">
    <location>
        <begin position="50"/>
        <end position="69"/>
    </location>
</feature>
<evidence type="ECO:0000313" key="2">
    <source>
        <dbReference type="EMBL" id="KIJ99677.1"/>
    </source>
</evidence>
<reference evidence="3" key="2">
    <citation type="submission" date="2015-01" db="EMBL/GenBank/DDBJ databases">
        <title>Evolutionary Origins and Diversification of the Mycorrhizal Mutualists.</title>
        <authorList>
            <consortium name="DOE Joint Genome Institute"/>
            <consortium name="Mycorrhizal Genomics Consortium"/>
            <person name="Kohler A."/>
            <person name="Kuo A."/>
            <person name="Nagy L.G."/>
            <person name="Floudas D."/>
            <person name="Copeland A."/>
            <person name="Barry K.W."/>
            <person name="Cichocki N."/>
            <person name="Veneault-Fourrey C."/>
            <person name="LaButti K."/>
            <person name="Lindquist E.A."/>
            <person name="Lipzen A."/>
            <person name="Lundell T."/>
            <person name="Morin E."/>
            <person name="Murat C."/>
            <person name="Riley R."/>
            <person name="Ohm R."/>
            <person name="Sun H."/>
            <person name="Tunlid A."/>
            <person name="Henrissat B."/>
            <person name="Grigoriev I.V."/>
            <person name="Hibbett D.S."/>
            <person name="Martin F."/>
        </authorList>
    </citation>
    <scope>NUCLEOTIDE SEQUENCE [LARGE SCALE GENOMIC DNA]</scope>
    <source>
        <strain evidence="3">LaAM-08-1</strain>
    </source>
</reference>
<evidence type="ECO:0000313" key="3">
    <source>
        <dbReference type="Proteomes" id="UP000054477"/>
    </source>
</evidence>
<name>A0A0C9XUR4_9AGAR</name>
<dbReference type="EMBL" id="KN838642">
    <property type="protein sequence ID" value="KIJ99677.1"/>
    <property type="molecule type" value="Genomic_DNA"/>
</dbReference>
<evidence type="ECO:0000256" key="1">
    <source>
        <dbReference type="SAM" id="MobiDB-lite"/>
    </source>
</evidence>
<feature type="compositionally biased region" description="Polar residues" evidence="1">
    <location>
        <begin position="51"/>
        <end position="64"/>
    </location>
</feature>
<reference evidence="2 3" key="1">
    <citation type="submission" date="2014-04" db="EMBL/GenBank/DDBJ databases">
        <authorList>
            <consortium name="DOE Joint Genome Institute"/>
            <person name="Kuo A."/>
            <person name="Kohler A."/>
            <person name="Nagy L.G."/>
            <person name="Floudas D."/>
            <person name="Copeland A."/>
            <person name="Barry K.W."/>
            <person name="Cichocki N."/>
            <person name="Veneault-Fourrey C."/>
            <person name="LaButti K."/>
            <person name="Lindquist E.A."/>
            <person name="Lipzen A."/>
            <person name="Lundell T."/>
            <person name="Morin E."/>
            <person name="Murat C."/>
            <person name="Sun H."/>
            <person name="Tunlid A."/>
            <person name="Henrissat B."/>
            <person name="Grigoriev I.V."/>
            <person name="Hibbett D.S."/>
            <person name="Martin F."/>
            <person name="Nordberg H.P."/>
            <person name="Cantor M.N."/>
            <person name="Hua S.X."/>
        </authorList>
    </citation>
    <scope>NUCLEOTIDE SEQUENCE [LARGE SCALE GENOMIC DNA]</scope>
    <source>
        <strain evidence="2 3">LaAM-08-1</strain>
    </source>
</reference>
<dbReference type="HOGENOM" id="CLU_2184387_0_0_1"/>
<dbReference type="STRING" id="1095629.A0A0C9XUR4"/>
<protein>
    <submittedName>
        <fullName evidence="2">Uncharacterized protein</fullName>
    </submittedName>
</protein>
<gene>
    <name evidence="2" type="ORF">K443DRAFT_8242</name>
</gene>
<dbReference type="OrthoDB" id="2338662at2759"/>
<sequence>MSFIQYHLTFEQVWDRIEELGLYLMHDMRQCVTSSHLIILEETNMIKHRLPSSSGTLQGRQPNDPSDPINAMKTAYDLVHDNDGYHPDLRRLPVLNVRLRGGYHTPGHL</sequence>
<accession>A0A0C9XUR4</accession>
<proteinExistence type="predicted"/>
<dbReference type="AlphaFoldDB" id="A0A0C9XUR4"/>
<keyword evidence="3" id="KW-1185">Reference proteome</keyword>
<organism evidence="2 3">
    <name type="scientific">Laccaria amethystina LaAM-08-1</name>
    <dbReference type="NCBI Taxonomy" id="1095629"/>
    <lineage>
        <taxon>Eukaryota</taxon>
        <taxon>Fungi</taxon>
        <taxon>Dikarya</taxon>
        <taxon>Basidiomycota</taxon>
        <taxon>Agaricomycotina</taxon>
        <taxon>Agaricomycetes</taxon>
        <taxon>Agaricomycetidae</taxon>
        <taxon>Agaricales</taxon>
        <taxon>Agaricineae</taxon>
        <taxon>Hydnangiaceae</taxon>
        <taxon>Laccaria</taxon>
    </lineage>
</organism>
<dbReference type="Proteomes" id="UP000054477">
    <property type="component" value="Unassembled WGS sequence"/>
</dbReference>